<reference evidence="2" key="1">
    <citation type="journal article" date="2023" name="G3 (Bethesda)">
        <title>A reference genome for the long-term kleptoplast-retaining sea slug Elysia crispata morphotype clarki.</title>
        <authorList>
            <person name="Eastman K.E."/>
            <person name="Pendleton A.L."/>
            <person name="Shaikh M.A."/>
            <person name="Suttiyut T."/>
            <person name="Ogas R."/>
            <person name="Tomko P."/>
            <person name="Gavelis G."/>
            <person name="Widhalm J.R."/>
            <person name="Wisecaver J.H."/>
        </authorList>
    </citation>
    <scope>NUCLEOTIDE SEQUENCE</scope>
    <source>
        <strain evidence="2">ECLA1</strain>
    </source>
</reference>
<protein>
    <submittedName>
        <fullName evidence="2">Uncharacterized protein</fullName>
    </submittedName>
</protein>
<comment type="caution">
    <text evidence="2">The sequence shown here is derived from an EMBL/GenBank/DDBJ whole genome shotgun (WGS) entry which is preliminary data.</text>
</comment>
<evidence type="ECO:0000313" key="2">
    <source>
        <dbReference type="EMBL" id="KAK3783937.1"/>
    </source>
</evidence>
<organism evidence="2 3">
    <name type="scientific">Elysia crispata</name>
    <name type="common">lettuce slug</name>
    <dbReference type="NCBI Taxonomy" id="231223"/>
    <lineage>
        <taxon>Eukaryota</taxon>
        <taxon>Metazoa</taxon>
        <taxon>Spiralia</taxon>
        <taxon>Lophotrochozoa</taxon>
        <taxon>Mollusca</taxon>
        <taxon>Gastropoda</taxon>
        <taxon>Heterobranchia</taxon>
        <taxon>Euthyneura</taxon>
        <taxon>Panpulmonata</taxon>
        <taxon>Sacoglossa</taxon>
        <taxon>Placobranchoidea</taxon>
        <taxon>Plakobranchidae</taxon>
        <taxon>Elysia</taxon>
    </lineage>
</organism>
<accession>A0AAE1AAE0</accession>
<keyword evidence="3" id="KW-1185">Reference proteome</keyword>
<feature type="region of interest" description="Disordered" evidence="1">
    <location>
        <begin position="39"/>
        <end position="58"/>
    </location>
</feature>
<name>A0AAE1AAE0_9GAST</name>
<dbReference type="EMBL" id="JAWDGP010002325">
    <property type="protein sequence ID" value="KAK3783937.1"/>
    <property type="molecule type" value="Genomic_DNA"/>
</dbReference>
<dbReference type="AlphaFoldDB" id="A0AAE1AAE0"/>
<evidence type="ECO:0000256" key="1">
    <source>
        <dbReference type="SAM" id="MobiDB-lite"/>
    </source>
</evidence>
<dbReference type="Proteomes" id="UP001283361">
    <property type="component" value="Unassembled WGS sequence"/>
</dbReference>
<sequence length="88" mass="9951">MDPPSKHDGYHIQCTALVRLVPCPGLGNRDSPIHGVVSECHQRKRMSRDRTGWTRPPRTCPALHKPGFSCVYVWRSEPDNGPVDMMDI</sequence>
<proteinExistence type="predicted"/>
<evidence type="ECO:0000313" key="3">
    <source>
        <dbReference type="Proteomes" id="UP001283361"/>
    </source>
</evidence>
<gene>
    <name evidence="2" type="ORF">RRG08_049072</name>
</gene>